<sequence>MIVIRDIDECATKEKIAEVLKTSLSAPHLNKDVVKTLRKAYAGTQAAVAAPAAVCMTQRARFSKESSVTASKPLLRALEVFQISSTVFERGIQRYTIENVIATAREAIAGKRWNRDPKRYYAAVTLDVKNVLNSARWNNINTALCRMRTPKYLLRIVGSYLSARVLDNDTDNGLESYRVTADVPHGSVLGPILWNAMYDAVLRLNFGGDVKIVCFADDIALVSVAKHLWQIEYDLSSVIEQVPEALKKSEKIQGLFLHLLHIFQSTLIITSLILEYFSKGEILEKIQIHLSKFCQILQIFPSNETLQSHCLGKTLDVCVKSGYCQQCKFWQYKLDTAEFEEWKENHLNNGLCKANHIGPSESNLPPRPIRIITTVPTPSTSSAHLRISLHKQSTSWYITKTGDSVGILEEDDNNSQTEDRSAIDIHQCSE</sequence>
<dbReference type="AlphaFoldDB" id="A0A6H5J775"/>
<protein>
    <recommendedName>
        <fullName evidence="2">Reverse transcriptase domain-containing protein</fullName>
    </recommendedName>
</protein>
<feature type="region of interest" description="Disordered" evidence="1">
    <location>
        <begin position="408"/>
        <end position="430"/>
    </location>
</feature>
<reference evidence="3 4" key="1">
    <citation type="submission" date="2020-02" db="EMBL/GenBank/DDBJ databases">
        <authorList>
            <person name="Ferguson B K."/>
        </authorList>
    </citation>
    <scope>NUCLEOTIDE SEQUENCE [LARGE SCALE GENOMIC DNA]</scope>
</reference>
<dbReference type="Proteomes" id="UP000479190">
    <property type="component" value="Unassembled WGS sequence"/>
</dbReference>
<evidence type="ECO:0000259" key="2">
    <source>
        <dbReference type="Pfam" id="PF00078"/>
    </source>
</evidence>
<feature type="compositionally biased region" description="Basic and acidic residues" evidence="1">
    <location>
        <begin position="417"/>
        <end position="430"/>
    </location>
</feature>
<dbReference type="InterPro" id="IPR000477">
    <property type="entry name" value="RT_dom"/>
</dbReference>
<gene>
    <name evidence="3" type="ORF">TBRA_LOCUS15637</name>
</gene>
<feature type="domain" description="Reverse transcriptase" evidence="2">
    <location>
        <begin position="113"/>
        <end position="248"/>
    </location>
</feature>
<organism evidence="3 4">
    <name type="scientific">Trichogramma brassicae</name>
    <dbReference type="NCBI Taxonomy" id="86971"/>
    <lineage>
        <taxon>Eukaryota</taxon>
        <taxon>Metazoa</taxon>
        <taxon>Ecdysozoa</taxon>
        <taxon>Arthropoda</taxon>
        <taxon>Hexapoda</taxon>
        <taxon>Insecta</taxon>
        <taxon>Pterygota</taxon>
        <taxon>Neoptera</taxon>
        <taxon>Endopterygota</taxon>
        <taxon>Hymenoptera</taxon>
        <taxon>Apocrita</taxon>
        <taxon>Proctotrupomorpha</taxon>
        <taxon>Chalcidoidea</taxon>
        <taxon>Trichogrammatidae</taxon>
        <taxon>Trichogramma</taxon>
    </lineage>
</organism>
<dbReference type="PANTHER" id="PTHR19446">
    <property type="entry name" value="REVERSE TRANSCRIPTASES"/>
    <property type="match status" value="1"/>
</dbReference>
<dbReference type="Pfam" id="PF00078">
    <property type="entry name" value="RVT_1"/>
    <property type="match status" value="1"/>
</dbReference>
<name>A0A6H5J775_9HYME</name>
<evidence type="ECO:0000313" key="3">
    <source>
        <dbReference type="EMBL" id="CAB0044049.1"/>
    </source>
</evidence>
<proteinExistence type="predicted"/>
<keyword evidence="4" id="KW-1185">Reference proteome</keyword>
<dbReference type="OrthoDB" id="7700848at2759"/>
<evidence type="ECO:0000256" key="1">
    <source>
        <dbReference type="SAM" id="MobiDB-lite"/>
    </source>
</evidence>
<evidence type="ECO:0000313" key="4">
    <source>
        <dbReference type="Proteomes" id="UP000479190"/>
    </source>
</evidence>
<dbReference type="EMBL" id="CADCXV010001383">
    <property type="protein sequence ID" value="CAB0044049.1"/>
    <property type="molecule type" value="Genomic_DNA"/>
</dbReference>
<accession>A0A6H5J775</accession>